<proteinExistence type="predicted"/>
<keyword evidence="2" id="KW-1185">Reference proteome</keyword>
<keyword evidence="1" id="KW-0808">Transferase</keyword>
<protein>
    <submittedName>
        <fullName evidence="1">Reverse transcriptase domain-containing protein</fullName>
    </submittedName>
</protein>
<name>A0ABQ5HT71_9ASTR</name>
<dbReference type="InterPro" id="IPR036397">
    <property type="entry name" value="RNaseH_sf"/>
</dbReference>
<dbReference type="InterPro" id="IPR052160">
    <property type="entry name" value="Gypsy_RT_Integrase-like"/>
</dbReference>
<keyword evidence="1" id="KW-0695">RNA-directed DNA polymerase</keyword>
<dbReference type="GO" id="GO:0003964">
    <property type="term" value="F:RNA-directed DNA polymerase activity"/>
    <property type="evidence" value="ECO:0007669"/>
    <property type="project" value="UniProtKB-KW"/>
</dbReference>
<dbReference type="SUPFAM" id="SSF53098">
    <property type="entry name" value="Ribonuclease H-like"/>
    <property type="match status" value="1"/>
</dbReference>
<organism evidence="1 2">
    <name type="scientific">Tanacetum coccineum</name>
    <dbReference type="NCBI Taxonomy" id="301880"/>
    <lineage>
        <taxon>Eukaryota</taxon>
        <taxon>Viridiplantae</taxon>
        <taxon>Streptophyta</taxon>
        <taxon>Embryophyta</taxon>
        <taxon>Tracheophyta</taxon>
        <taxon>Spermatophyta</taxon>
        <taxon>Magnoliopsida</taxon>
        <taxon>eudicotyledons</taxon>
        <taxon>Gunneridae</taxon>
        <taxon>Pentapetalae</taxon>
        <taxon>asterids</taxon>
        <taxon>campanulids</taxon>
        <taxon>Asterales</taxon>
        <taxon>Asteraceae</taxon>
        <taxon>Asteroideae</taxon>
        <taxon>Anthemideae</taxon>
        <taxon>Anthemidinae</taxon>
        <taxon>Tanacetum</taxon>
    </lineage>
</organism>
<evidence type="ECO:0000313" key="1">
    <source>
        <dbReference type="EMBL" id="GJT90686.1"/>
    </source>
</evidence>
<gene>
    <name evidence="1" type="ORF">Tco_1079531</name>
</gene>
<keyword evidence="1" id="KW-0548">Nucleotidyltransferase</keyword>
<dbReference type="InterPro" id="IPR012337">
    <property type="entry name" value="RNaseH-like_sf"/>
</dbReference>
<evidence type="ECO:0000313" key="2">
    <source>
        <dbReference type="Proteomes" id="UP001151760"/>
    </source>
</evidence>
<dbReference type="EMBL" id="BQNB010019944">
    <property type="protein sequence ID" value="GJT90686.1"/>
    <property type="molecule type" value="Genomic_DNA"/>
</dbReference>
<sequence>MHTGSRSVVSKIMKLGYYCPSMHIDAKALIHRCEACQIHSSVPRKTKQDMTSITSAWPFSQWGIDIVRPLPIALGSARFLVVAIDYFRKWVKAKPLEYSHSFAKDSVYSNPLPWSTIRKPMDKYRLQTRTSSKVWSEGWLGRRVTTGTYVLRLNSASKTVPRNNETNVGRAYVVRKSYRDEAYKLETLFGSPVDRTWNGSNLRLCSKPSGLRRSNLQPYVTIEGLLVKTLVVDAYFVLATLEP</sequence>
<reference evidence="1" key="1">
    <citation type="journal article" date="2022" name="Int. J. Mol. Sci.">
        <title>Draft Genome of Tanacetum Coccineum: Genomic Comparison of Closely Related Tanacetum-Family Plants.</title>
        <authorList>
            <person name="Yamashiro T."/>
            <person name="Shiraishi A."/>
            <person name="Nakayama K."/>
            <person name="Satake H."/>
        </authorList>
    </citation>
    <scope>NUCLEOTIDE SEQUENCE</scope>
</reference>
<accession>A0ABQ5HT71</accession>
<dbReference type="Gene3D" id="3.30.420.10">
    <property type="entry name" value="Ribonuclease H-like superfamily/Ribonuclease H"/>
    <property type="match status" value="1"/>
</dbReference>
<dbReference type="Proteomes" id="UP001151760">
    <property type="component" value="Unassembled WGS sequence"/>
</dbReference>
<comment type="caution">
    <text evidence="1">The sequence shown here is derived from an EMBL/GenBank/DDBJ whole genome shotgun (WGS) entry which is preliminary data.</text>
</comment>
<reference evidence="1" key="2">
    <citation type="submission" date="2022-01" db="EMBL/GenBank/DDBJ databases">
        <authorList>
            <person name="Yamashiro T."/>
            <person name="Shiraishi A."/>
            <person name="Satake H."/>
            <person name="Nakayama K."/>
        </authorList>
    </citation>
    <scope>NUCLEOTIDE SEQUENCE</scope>
</reference>
<dbReference type="PANTHER" id="PTHR47266">
    <property type="entry name" value="ENDONUCLEASE-RELATED"/>
    <property type="match status" value="1"/>
</dbReference>